<evidence type="ECO:0000313" key="5">
    <source>
        <dbReference type="Proteomes" id="UP000094527"/>
    </source>
</evidence>
<protein>
    <submittedName>
        <fullName evidence="4">Enoyl-CoA delta isomerase 2, mitochondrial</fullName>
    </submittedName>
</protein>
<dbReference type="InterPro" id="IPR029045">
    <property type="entry name" value="ClpP/crotonase-like_dom_sf"/>
</dbReference>
<dbReference type="Proteomes" id="UP000094527">
    <property type="component" value="Unassembled WGS sequence"/>
</dbReference>
<reference evidence="4 5" key="1">
    <citation type="journal article" date="2016" name="Genome Biol. Evol.">
        <title>Gene Family Evolution Reflects Adaptation to Soil Environmental Stressors in the Genome of the Collembolan Orchesella cincta.</title>
        <authorList>
            <person name="Faddeeva-Vakhrusheva A."/>
            <person name="Derks M.F."/>
            <person name="Anvar S.Y."/>
            <person name="Agamennone V."/>
            <person name="Suring W."/>
            <person name="Smit S."/>
            <person name="van Straalen N.M."/>
            <person name="Roelofs D."/>
        </authorList>
    </citation>
    <scope>NUCLEOTIDE SEQUENCE [LARGE SCALE GENOMIC DNA]</scope>
    <source>
        <tissue evidence="4">Mixed pool</tissue>
    </source>
</reference>
<dbReference type="OrthoDB" id="409763at2759"/>
<dbReference type="CDD" id="cd06558">
    <property type="entry name" value="crotonase-like"/>
    <property type="match status" value="1"/>
</dbReference>
<dbReference type="Pfam" id="PF00378">
    <property type="entry name" value="ECH_1"/>
    <property type="match status" value="1"/>
</dbReference>
<dbReference type="OMA" id="YMRKFSR"/>
<comment type="subcellular location">
    <subcellularLocation>
        <location evidence="1">Peroxisome</location>
    </subcellularLocation>
</comment>
<dbReference type="InterPro" id="IPR001753">
    <property type="entry name" value="Enoyl-CoA_hydra/iso"/>
</dbReference>
<keyword evidence="2" id="KW-0576">Peroxisome</keyword>
<evidence type="ECO:0000256" key="1">
    <source>
        <dbReference type="ARBA" id="ARBA00004275"/>
    </source>
</evidence>
<evidence type="ECO:0000313" key="4">
    <source>
        <dbReference type="EMBL" id="ODM96736.1"/>
    </source>
</evidence>
<organism evidence="4 5">
    <name type="scientific">Orchesella cincta</name>
    <name type="common">Springtail</name>
    <name type="synonym">Podura cincta</name>
    <dbReference type="NCBI Taxonomy" id="48709"/>
    <lineage>
        <taxon>Eukaryota</taxon>
        <taxon>Metazoa</taxon>
        <taxon>Ecdysozoa</taxon>
        <taxon>Arthropoda</taxon>
        <taxon>Hexapoda</taxon>
        <taxon>Collembola</taxon>
        <taxon>Entomobryomorpha</taxon>
        <taxon>Entomobryoidea</taxon>
        <taxon>Orchesellidae</taxon>
        <taxon>Orchesellinae</taxon>
        <taxon>Orchesella</taxon>
    </lineage>
</organism>
<dbReference type="STRING" id="48709.A0A1D2MUQ3"/>
<proteinExistence type="predicted"/>
<keyword evidence="3 4" id="KW-0413">Isomerase</keyword>
<comment type="caution">
    <text evidence="4">The sequence shown here is derived from an EMBL/GenBank/DDBJ whole genome shotgun (WGS) entry which is preliminary data.</text>
</comment>
<keyword evidence="5" id="KW-1185">Reference proteome</keyword>
<name>A0A1D2MUQ3_ORCCI</name>
<dbReference type="Gene3D" id="3.90.226.10">
    <property type="entry name" value="2-enoyl-CoA Hydratase, Chain A, domain 1"/>
    <property type="match status" value="1"/>
</dbReference>
<dbReference type="Gene3D" id="1.10.12.10">
    <property type="entry name" value="Lyase 2-enoyl-coa Hydratase, Chain A, domain 2"/>
    <property type="match status" value="1"/>
</dbReference>
<gene>
    <name evidence="4" type="ORF">Ocin01_09952</name>
</gene>
<dbReference type="GO" id="GO:0005777">
    <property type="term" value="C:peroxisome"/>
    <property type="evidence" value="ECO:0007669"/>
    <property type="project" value="UniProtKB-SubCell"/>
</dbReference>
<dbReference type="PANTHER" id="PTHR43684">
    <property type="match status" value="1"/>
</dbReference>
<dbReference type="AlphaFoldDB" id="A0A1D2MUQ3"/>
<dbReference type="SUPFAM" id="SSF52096">
    <property type="entry name" value="ClpP/crotonase"/>
    <property type="match status" value="1"/>
</dbReference>
<dbReference type="GO" id="GO:0004165">
    <property type="term" value="F:delta(3)-delta(2)-enoyl-CoA isomerase activity"/>
    <property type="evidence" value="ECO:0007669"/>
    <property type="project" value="UniProtKB-ARBA"/>
</dbReference>
<sequence>MSSSMPAINLLRFSKLTISCKNFRHLPSVALIGGFSKRQFSVSPKTQTDKVLVSVENGVRKIVFNRPEARNALQYEMMDKIGNALFEANSDSATKLVTVTGTGEFFSSGNDLGNWHTANQTIPEIKEKTRRYVMQQLMFGFIDCRKPIIALVNGPAIGAGATMLPFCDQVLASDKAFFSTPFPAIGIVPEFCPSYLFPKIMGYSKANNMLLFCHKLTAKEAQECGFVTRVFPSESFAESCKKLIDAYVQLPTEPMLQAKELIRAPEREKLKQICAYEMDLVIDSIDSPHVRSNIDNFFARKKK</sequence>
<dbReference type="EMBL" id="LJIJ01000508">
    <property type="protein sequence ID" value="ODM96736.1"/>
    <property type="molecule type" value="Genomic_DNA"/>
</dbReference>
<dbReference type="InterPro" id="IPR014748">
    <property type="entry name" value="Enoyl-CoA_hydra_C"/>
</dbReference>
<evidence type="ECO:0000256" key="3">
    <source>
        <dbReference type="ARBA" id="ARBA00023235"/>
    </source>
</evidence>
<dbReference type="InterPro" id="IPR051053">
    <property type="entry name" value="ECH/Chromodomain_protein"/>
</dbReference>
<evidence type="ECO:0000256" key="2">
    <source>
        <dbReference type="ARBA" id="ARBA00023140"/>
    </source>
</evidence>
<accession>A0A1D2MUQ3</accession>
<dbReference type="PANTHER" id="PTHR43684:SF1">
    <property type="entry name" value="ENOYL-COA DELTA ISOMERASE 2"/>
    <property type="match status" value="1"/>
</dbReference>